<accession>A0A132NXD8</accession>
<comment type="caution">
    <text evidence="2">The sequence shown here is derived from an EMBL/GenBank/DDBJ whole genome shotgun (WGS) entry which is preliminary data.</text>
</comment>
<dbReference type="VEuPathDB" id="GiardiaDB:QR46_1225"/>
<feature type="region of interest" description="Disordered" evidence="1">
    <location>
        <begin position="483"/>
        <end position="506"/>
    </location>
</feature>
<feature type="compositionally biased region" description="Polar residues" evidence="1">
    <location>
        <begin position="624"/>
        <end position="638"/>
    </location>
</feature>
<feature type="region of interest" description="Disordered" evidence="1">
    <location>
        <begin position="331"/>
        <end position="383"/>
    </location>
</feature>
<proteinExistence type="predicted"/>
<organism evidence="2 3">
    <name type="scientific">Giardia duodenalis assemblage B</name>
    <dbReference type="NCBI Taxonomy" id="1394984"/>
    <lineage>
        <taxon>Eukaryota</taxon>
        <taxon>Metamonada</taxon>
        <taxon>Diplomonadida</taxon>
        <taxon>Hexamitidae</taxon>
        <taxon>Giardiinae</taxon>
        <taxon>Giardia</taxon>
    </lineage>
</organism>
<dbReference type="EMBL" id="JXTI01000024">
    <property type="protein sequence ID" value="KWX14724.1"/>
    <property type="molecule type" value="Genomic_DNA"/>
</dbReference>
<dbReference type="InterPro" id="IPR011009">
    <property type="entry name" value="Kinase-like_dom_sf"/>
</dbReference>
<feature type="compositionally biased region" description="Basic residues" evidence="1">
    <location>
        <begin position="355"/>
        <end position="373"/>
    </location>
</feature>
<evidence type="ECO:0000256" key="1">
    <source>
        <dbReference type="SAM" id="MobiDB-lite"/>
    </source>
</evidence>
<reference evidence="2 3" key="1">
    <citation type="journal article" date="2015" name="Mol. Biochem. Parasitol.">
        <title>Identification of polymorphic genes for use in assemblage B genotyping assays through comparative genomics of multiple assemblage B Giardia duodenalis isolates.</title>
        <authorList>
            <person name="Wielinga C."/>
            <person name="Thompson R.C."/>
            <person name="Monis P."/>
            <person name="Ryan U."/>
        </authorList>
    </citation>
    <scope>NUCLEOTIDE SEQUENCE [LARGE SCALE GENOMIC DNA]</scope>
    <source>
        <strain evidence="2 3">BAH15c1</strain>
    </source>
</reference>
<feature type="region of interest" description="Disordered" evidence="1">
    <location>
        <begin position="538"/>
        <end position="557"/>
    </location>
</feature>
<dbReference type="AlphaFoldDB" id="A0A132NXD8"/>
<feature type="compositionally biased region" description="Polar residues" evidence="1">
    <location>
        <begin position="331"/>
        <end position="347"/>
    </location>
</feature>
<name>A0A132NXD8_GIAIN</name>
<sequence length="777" mass="86116">MLPTPPAAALSFFRNPVILSHAVISGISCETGVDSYGICLPAKQVPRQLATQLAVLISTSYLHISAFYQLKSTAGDIRYYLLVIPRDDVADVRPYVSLYSILRDKISVDSCLFEPLALQLLDLLDTFSRLRYTHGAICPSNIYINPVYMSIRLGPPMPFAAYLIDVERTTMIDSSIHSYDACIPPECFLIYKSTINCLQPSTDAWMVGASLLYSVLGTKFIESHFTSSYSDYRVELITFLFHALGPPRQLGSLPLQREAEEKLILSFEGIVPYLNNYNHICSSSTFRSSGFRGSVMRRIVTGLMTYDLNHRLRPGLALELLKKEVDRLEHTNCTPSSRSGSGPTVQFSRTTRSSSHTHQKHRRSRSLSPHRHKGIAERGSSLTADAPSSHLCVEALARQPTYRRSKSSGTDTDELVKHIRDSIDYNAIAAHTINTKALKKAMVPSPIESAKDIQTTLKKEYDTRPSVEDLAIPSKASLSKDMASIKSLTAERDKPSRRSESGHHKRYSKVLREHISKELTCTEKKLTNGCKPITPSLRLSAEGFTPPRDSIEKGSIDVPEYDRGDGLFVDSMDAPLLEVSKGLSLLPESLNIKETQMSFPVALASKSRYQLPREKSSPRPPPCSDNSYEYSVSDGSVRNRSRGKRITTDICTIVMHRLSTPYKAELNVDFAAELKPAGHSSKSSFIGSMSNVTISEPPDFGISVPTNVELKVVSFDSALRDYSGVLDGRLVVSINAPSNTCKVISFNLHIDVREIPKPQEWVLSTNGLASALLEVLY</sequence>
<gene>
    <name evidence="2" type="ORF">QR46_1225</name>
</gene>
<dbReference type="Proteomes" id="UP000070089">
    <property type="component" value="Unassembled WGS sequence"/>
</dbReference>
<evidence type="ECO:0008006" key="4">
    <source>
        <dbReference type="Google" id="ProtNLM"/>
    </source>
</evidence>
<evidence type="ECO:0000313" key="2">
    <source>
        <dbReference type="EMBL" id="KWX14724.1"/>
    </source>
</evidence>
<feature type="compositionally biased region" description="Basic and acidic residues" evidence="1">
    <location>
        <begin position="489"/>
        <end position="502"/>
    </location>
</feature>
<dbReference type="SUPFAM" id="SSF56112">
    <property type="entry name" value="Protein kinase-like (PK-like)"/>
    <property type="match status" value="1"/>
</dbReference>
<dbReference type="OrthoDB" id="10252599at2759"/>
<feature type="region of interest" description="Disordered" evidence="1">
    <location>
        <begin position="609"/>
        <end position="640"/>
    </location>
</feature>
<protein>
    <recommendedName>
        <fullName evidence="4">Protein kinase domain-containing protein</fullName>
    </recommendedName>
</protein>
<evidence type="ECO:0000313" key="3">
    <source>
        <dbReference type="Proteomes" id="UP000070089"/>
    </source>
</evidence>